<dbReference type="Proteomes" id="UP000005324">
    <property type="component" value="Unassembled WGS sequence"/>
</dbReference>
<proteinExistence type="predicted"/>
<dbReference type="InterPro" id="IPR003425">
    <property type="entry name" value="CCB3/YggT"/>
</dbReference>
<organism evidence="2 3">
    <name type="scientific">Pseudoroseomonas cervicalis ATCC 49957</name>
    <dbReference type="NCBI Taxonomy" id="525371"/>
    <lineage>
        <taxon>Bacteria</taxon>
        <taxon>Pseudomonadati</taxon>
        <taxon>Pseudomonadota</taxon>
        <taxon>Alphaproteobacteria</taxon>
        <taxon>Acetobacterales</taxon>
        <taxon>Roseomonadaceae</taxon>
        <taxon>Roseomonas</taxon>
    </lineage>
</organism>
<accession>D5RLE8</accession>
<keyword evidence="1" id="KW-1133">Transmembrane helix</keyword>
<dbReference type="HOGENOM" id="CLU_136788_0_1_5"/>
<gene>
    <name evidence="2" type="ORF">HMPREF0731_1909</name>
</gene>
<feature type="transmembrane region" description="Helical" evidence="1">
    <location>
        <begin position="16"/>
        <end position="36"/>
    </location>
</feature>
<evidence type="ECO:0000256" key="1">
    <source>
        <dbReference type="SAM" id="Phobius"/>
    </source>
</evidence>
<name>D5RLE8_9PROT</name>
<protein>
    <submittedName>
        <fullName evidence="2">YGGT family protein</fullName>
    </submittedName>
</protein>
<dbReference type="Pfam" id="PF02325">
    <property type="entry name" value="CCB3_YggT"/>
    <property type="match status" value="1"/>
</dbReference>
<evidence type="ECO:0000313" key="2">
    <source>
        <dbReference type="EMBL" id="EFH11873.1"/>
    </source>
</evidence>
<sequence>MAMYAVFWFVDQAVGLYVWALIIAAVFSLLVAFNVLDTRNRFVWAVGDFLYRITEPALRPIRRFLPNLGGIDISPMILILLLYAFRIFLWTTLWPLVGG</sequence>
<dbReference type="AlphaFoldDB" id="D5RLE8"/>
<keyword evidence="1" id="KW-0472">Membrane</keyword>
<dbReference type="GO" id="GO:0016020">
    <property type="term" value="C:membrane"/>
    <property type="evidence" value="ECO:0007669"/>
    <property type="project" value="InterPro"/>
</dbReference>
<keyword evidence="3" id="KW-1185">Reference proteome</keyword>
<feature type="transmembrane region" description="Helical" evidence="1">
    <location>
        <begin position="68"/>
        <end position="89"/>
    </location>
</feature>
<evidence type="ECO:0000313" key="3">
    <source>
        <dbReference type="Proteomes" id="UP000005324"/>
    </source>
</evidence>
<reference evidence="2 3" key="1">
    <citation type="submission" date="2010-04" db="EMBL/GenBank/DDBJ databases">
        <authorList>
            <person name="Qin X."/>
            <person name="Bachman B."/>
            <person name="Battles P."/>
            <person name="Bell A."/>
            <person name="Bess C."/>
            <person name="Bickham C."/>
            <person name="Chaboub L."/>
            <person name="Chen D."/>
            <person name="Coyle M."/>
            <person name="Deiros D.R."/>
            <person name="Dinh H."/>
            <person name="Forbes L."/>
            <person name="Fowler G."/>
            <person name="Francisco L."/>
            <person name="Fu Q."/>
            <person name="Gubbala S."/>
            <person name="Hale W."/>
            <person name="Han Y."/>
            <person name="Hemphill L."/>
            <person name="Highlander S.K."/>
            <person name="Hirani K."/>
            <person name="Hogues M."/>
            <person name="Jackson L."/>
            <person name="Jakkamsetti A."/>
            <person name="Javaid M."/>
            <person name="Jiang H."/>
            <person name="Korchina V."/>
            <person name="Kovar C."/>
            <person name="Lara F."/>
            <person name="Lee S."/>
            <person name="Mata R."/>
            <person name="Mathew T."/>
            <person name="Moen C."/>
            <person name="Morales K."/>
            <person name="Munidasa M."/>
            <person name="Nazareth L."/>
            <person name="Ngo R."/>
            <person name="Nguyen L."/>
            <person name="Okwuonu G."/>
            <person name="Ongeri F."/>
            <person name="Patil S."/>
            <person name="Petrosino J."/>
            <person name="Pham C."/>
            <person name="Pham P."/>
            <person name="Pu L.-L."/>
            <person name="Puazo M."/>
            <person name="Raj R."/>
            <person name="Reid J."/>
            <person name="Rouhana J."/>
            <person name="Saada N."/>
            <person name="Shang Y."/>
            <person name="Simmons D."/>
            <person name="Thornton R."/>
            <person name="Warren J."/>
            <person name="Weissenberger G."/>
            <person name="Zhang J."/>
            <person name="Zhang L."/>
            <person name="Zhou C."/>
            <person name="Zhu D."/>
            <person name="Muzny D."/>
            <person name="Worley K."/>
            <person name="Gibbs R."/>
        </authorList>
    </citation>
    <scope>NUCLEOTIDE SEQUENCE [LARGE SCALE GENOMIC DNA]</scope>
    <source>
        <strain evidence="2 3">ATCC 49957</strain>
    </source>
</reference>
<comment type="caution">
    <text evidence="2">The sequence shown here is derived from an EMBL/GenBank/DDBJ whole genome shotgun (WGS) entry which is preliminary data.</text>
</comment>
<dbReference type="OrthoDB" id="9814445at2"/>
<keyword evidence="1" id="KW-0812">Transmembrane</keyword>
<dbReference type="RefSeq" id="WP_007004326.1">
    <property type="nucleotide sequence ID" value="NZ_GG770779.1"/>
</dbReference>
<dbReference type="EMBL" id="ADVL01000311">
    <property type="protein sequence ID" value="EFH11873.1"/>
    <property type="molecule type" value="Genomic_DNA"/>
</dbReference>